<dbReference type="EMBL" id="BAAAME010000011">
    <property type="protein sequence ID" value="GAA1753682.1"/>
    <property type="molecule type" value="Genomic_DNA"/>
</dbReference>
<evidence type="ECO:0000313" key="2">
    <source>
        <dbReference type="Proteomes" id="UP001501057"/>
    </source>
</evidence>
<evidence type="ECO:0008006" key="3">
    <source>
        <dbReference type="Google" id="ProtNLM"/>
    </source>
</evidence>
<reference evidence="1 2" key="1">
    <citation type="journal article" date="2019" name="Int. J. Syst. Evol. Microbiol.">
        <title>The Global Catalogue of Microorganisms (GCM) 10K type strain sequencing project: providing services to taxonomists for standard genome sequencing and annotation.</title>
        <authorList>
            <consortium name="The Broad Institute Genomics Platform"/>
            <consortium name="The Broad Institute Genome Sequencing Center for Infectious Disease"/>
            <person name="Wu L."/>
            <person name="Ma J."/>
        </authorList>
    </citation>
    <scope>NUCLEOTIDE SEQUENCE [LARGE SCALE GENOMIC DNA]</scope>
    <source>
        <strain evidence="1 2">JCM 13518</strain>
    </source>
</reference>
<evidence type="ECO:0000313" key="1">
    <source>
        <dbReference type="EMBL" id="GAA1753682.1"/>
    </source>
</evidence>
<name>A0ABN2KDX3_9ACTN</name>
<keyword evidence="2" id="KW-1185">Reference proteome</keyword>
<comment type="caution">
    <text evidence="1">The sequence shown here is derived from an EMBL/GenBank/DDBJ whole genome shotgun (WGS) entry which is preliminary data.</text>
</comment>
<sequence length="56" mass="6387">MKPRELLTPKEAADYLGITAEALAERHQQGTGPNYVPITKTITRYLVEDLDEWQNT</sequence>
<gene>
    <name evidence="1" type="ORF">GCM10009710_36560</name>
</gene>
<dbReference type="Proteomes" id="UP001501057">
    <property type="component" value="Unassembled WGS sequence"/>
</dbReference>
<accession>A0ABN2KDX3</accession>
<protein>
    <recommendedName>
        <fullName evidence="3">DNA-binding protein</fullName>
    </recommendedName>
</protein>
<organism evidence="1 2">
    <name type="scientific">Aeromicrobium alkaliterrae</name>
    <dbReference type="NCBI Taxonomy" id="302168"/>
    <lineage>
        <taxon>Bacteria</taxon>
        <taxon>Bacillati</taxon>
        <taxon>Actinomycetota</taxon>
        <taxon>Actinomycetes</taxon>
        <taxon>Propionibacteriales</taxon>
        <taxon>Nocardioidaceae</taxon>
        <taxon>Aeromicrobium</taxon>
    </lineage>
</organism>
<dbReference type="RefSeq" id="WP_344204279.1">
    <property type="nucleotide sequence ID" value="NZ_BAAAME010000011.1"/>
</dbReference>
<proteinExistence type="predicted"/>